<comment type="function">
    <text evidence="8">Prenyltransferase that catalyzes the transfer of the geranylgeranyl moiety of geranylgeranyl diphosphate (GGPP) to the C3 hydroxyl of sn-glycerol-1-phosphate (G1P).</text>
</comment>
<dbReference type="STRING" id="686796.SAMN04488104_101043"/>
<keyword evidence="7 8" id="KW-1208">Phospholipid metabolism</keyword>
<keyword evidence="1 8" id="KW-0444">Lipid biosynthesis</keyword>
<keyword evidence="3 8" id="KW-0479">Metal-binding</keyword>
<feature type="binding site" evidence="8">
    <location>
        <begin position="208"/>
        <end position="209"/>
    </location>
    <ligand>
        <name>sn-glycerol 1-phosphate</name>
        <dbReference type="ChEBI" id="CHEBI:57685"/>
    </ligand>
</feature>
<keyword evidence="6 8" id="KW-0594">Phospholipid biosynthesis</keyword>
<comment type="similarity">
    <text evidence="8">Belongs to the GGGP/HepGP synthase family. Group II subfamily.</text>
</comment>
<dbReference type="Gene3D" id="3.20.20.390">
    <property type="entry name" value="FMN-linked oxidoreductases"/>
    <property type="match status" value="1"/>
</dbReference>
<dbReference type="Proteomes" id="UP000199060">
    <property type="component" value="Unassembled WGS sequence"/>
</dbReference>
<feature type="binding site" evidence="8">
    <location>
        <position position="25"/>
    </location>
    <ligand>
        <name>Mg(2+)</name>
        <dbReference type="ChEBI" id="CHEBI:18420"/>
    </ligand>
</feature>
<dbReference type="GO" id="GO:0000287">
    <property type="term" value="F:magnesium ion binding"/>
    <property type="evidence" value="ECO:0007669"/>
    <property type="project" value="UniProtKB-UniRule"/>
</dbReference>
<feature type="binding site" evidence="8">
    <location>
        <position position="55"/>
    </location>
    <ligand>
        <name>Mg(2+)</name>
        <dbReference type="ChEBI" id="CHEBI:18420"/>
    </ligand>
</feature>
<comment type="caution">
    <text evidence="8">Lacks conserved residue(s) required for the propagation of feature annotation.</text>
</comment>
<dbReference type="NCBIfam" id="TIGR01768">
    <property type="entry name" value="GGGP-family"/>
    <property type="match status" value="1"/>
</dbReference>
<evidence type="ECO:0000256" key="1">
    <source>
        <dbReference type="ARBA" id="ARBA00022516"/>
    </source>
</evidence>
<evidence type="ECO:0000256" key="2">
    <source>
        <dbReference type="ARBA" id="ARBA00022679"/>
    </source>
</evidence>
<feature type="binding site" evidence="8">
    <location>
        <begin position="230"/>
        <end position="231"/>
    </location>
    <ligand>
        <name>sn-glycerol 1-phosphate</name>
        <dbReference type="ChEBI" id="CHEBI:57685"/>
    </ligand>
</feature>
<dbReference type="GO" id="GO:0047294">
    <property type="term" value="F:phosphoglycerol geranylgeranyltransferase activity"/>
    <property type="evidence" value="ECO:0007669"/>
    <property type="project" value="UniProtKB-UniRule"/>
</dbReference>
<dbReference type="Pfam" id="PF01884">
    <property type="entry name" value="PcrB"/>
    <property type="match status" value="1"/>
</dbReference>
<keyword evidence="5 8" id="KW-0443">Lipid metabolism</keyword>
<reference evidence="10" key="1">
    <citation type="submission" date="2016-10" db="EMBL/GenBank/DDBJ databases">
        <authorList>
            <person name="Varghese N."/>
            <person name="Submissions S."/>
        </authorList>
    </citation>
    <scope>NUCLEOTIDE SEQUENCE [LARGE SCALE GENOMIC DNA]</scope>
    <source>
        <strain evidence="10">DSM 23095</strain>
    </source>
</reference>
<feature type="binding site" evidence="8">
    <location>
        <begin position="176"/>
        <end position="182"/>
    </location>
    <ligand>
        <name>sn-glycerol 1-phosphate</name>
        <dbReference type="ChEBI" id="CHEBI:57685"/>
    </ligand>
</feature>
<protein>
    <recommendedName>
        <fullName evidence="8">Geranylgeranylglyceryl phosphate synthase</fullName>
        <shortName evidence="8">GGGP synthase</shortName>
        <shortName evidence="8">GGGPS</shortName>
        <ecNumber evidence="8">2.5.1.41</ecNumber>
    </recommendedName>
    <alternativeName>
        <fullName evidence="8">(S)-3-O-geranylgeranylglyceryl phosphate synthase</fullName>
    </alternativeName>
    <alternativeName>
        <fullName evidence="8">Phosphoglycerol geranylgeranyltransferase</fullName>
    </alternativeName>
</protein>
<dbReference type="InterPro" id="IPR008205">
    <property type="entry name" value="GGGP_HepGP_synthase"/>
</dbReference>
<keyword evidence="10" id="KW-1185">Reference proteome</keyword>
<evidence type="ECO:0000256" key="7">
    <source>
        <dbReference type="ARBA" id="ARBA00023264"/>
    </source>
</evidence>
<gene>
    <name evidence="9" type="ORF">SAMN04488104_101043</name>
</gene>
<comment type="cofactor">
    <cofactor evidence="8">
        <name>Mg(2+)</name>
        <dbReference type="ChEBI" id="CHEBI:18420"/>
    </cofactor>
</comment>
<dbReference type="EC" id="2.5.1.41" evidence="8"/>
<dbReference type="AlphaFoldDB" id="A0A1G6QRP9"/>
<evidence type="ECO:0000256" key="5">
    <source>
        <dbReference type="ARBA" id="ARBA00023098"/>
    </source>
</evidence>
<sequence>MPSKVSKALNKLVKTQKKGIAWLIDPDKINSDNWNKIAELGNHKNLPDFIFLGGSTYTGIDLNPLVHKIKTLCPTVPIVLFPGSRFQLADEADALLFMSLISGRNPEFLIEQQVEVAERISQSSLEILPTGYLLVNDGEILSVHQQSQTLPLLNTEKQKILQTALAGKLLGMRYIFIDAGSGASSPVSSEIIELVKKRMDQTPLLIGGGLDSLEKIDKTFSAGADLAIIGNAAEKNPDFLVEAIAFKNWLNQRLFIN</sequence>
<dbReference type="SUPFAM" id="SSF51395">
    <property type="entry name" value="FMN-linked oxidoreductases"/>
    <property type="match status" value="1"/>
</dbReference>
<dbReference type="HAMAP" id="MF_00112">
    <property type="entry name" value="GGGP_HepGP_synthase"/>
    <property type="match status" value="1"/>
</dbReference>
<dbReference type="EMBL" id="FNAC01000010">
    <property type="protein sequence ID" value="SDC94963.1"/>
    <property type="molecule type" value="Genomic_DNA"/>
</dbReference>
<comment type="catalytic activity">
    <reaction evidence="8">
        <text>sn-glycerol 1-phosphate + (2E,6E,10E)-geranylgeranyl diphosphate = sn-3-O-(geranylgeranyl)glycerol 1-phosphate + diphosphate</text>
        <dbReference type="Rhea" id="RHEA:23404"/>
        <dbReference type="ChEBI" id="CHEBI:33019"/>
        <dbReference type="ChEBI" id="CHEBI:57677"/>
        <dbReference type="ChEBI" id="CHEBI:57685"/>
        <dbReference type="ChEBI" id="CHEBI:58756"/>
        <dbReference type="EC" id="2.5.1.41"/>
    </reaction>
</comment>
<evidence type="ECO:0000256" key="8">
    <source>
        <dbReference type="HAMAP-Rule" id="MF_00112"/>
    </source>
</evidence>
<evidence type="ECO:0000313" key="9">
    <source>
        <dbReference type="EMBL" id="SDC94963.1"/>
    </source>
</evidence>
<evidence type="ECO:0000256" key="3">
    <source>
        <dbReference type="ARBA" id="ARBA00022723"/>
    </source>
</evidence>
<proteinExistence type="inferred from homology"/>
<keyword evidence="4 8" id="KW-0460">Magnesium</keyword>
<dbReference type="OrthoDB" id="9807235at2"/>
<evidence type="ECO:0000256" key="4">
    <source>
        <dbReference type="ARBA" id="ARBA00022842"/>
    </source>
</evidence>
<organism evidence="9 10">
    <name type="scientific">Algoriphagus faecimaris</name>
    <dbReference type="NCBI Taxonomy" id="686796"/>
    <lineage>
        <taxon>Bacteria</taxon>
        <taxon>Pseudomonadati</taxon>
        <taxon>Bacteroidota</taxon>
        <taxon>Cytophagia</taxon>
        <taxon>Cytophagales</taxon>
        <taxon>Cyclobacteriaceae</taxon>
        <taxon>Algoriphagus</taxon>
    </lineage>
</organism>
<name>A0A1G6QRP9_9BACT</name>
<accession>A0A1G6QRP9</accession>
<evidence type="ECO:0000256" key="6">
    <source>
        <dbReference type="ARBA" id="ARBA00023209"/>
    </source>
</evidence>
<dbReference type="InterPro" id="IPR038597">
    <property type="entry name" value="GGGP/HepGP_synthase_sf"/>
</dbReference>
<keyword evidence="2 8" id="KW-0808">Transferase</keyword>
<evidence type="ECO:0000313" key="10">
    <source>
        <dbReference type="Proteomes" id="UP000199060"/>
    </source>
</evidence>
<dbReference type="GO" id="GO:0046474">
    <property type="term" value="P:glycerophospholipid biosynthetic process"/>
    <property type="evidence" value="ECO:0007669"/>
    <property type="project" value="UniProtKB-UniRule"/>
</dbReference>